<reference evidence="2" key="2">
    <citation type="journal article" date="2015" name="Data Brief">
        <title>Shoot transcriptome of the giant reed, Arundo donax.</title>
        <authorList>
            <person name="Barrero R.A."/>
            <person name="Guerrero F.D."/>
            <person name="Moolhuijzen P."/>
            <person name="Goolsby J.A."/>
            <person name="Tidwell J."/>
            <person name="Bellgard S.E."/>
            <person name="Bellgard M.I."/>
        </authorList>
    </citation>
    <scope>NUCLEOTIDE SEQUENCE</scope>
    <source>
        <tissue evidence="2">Shoot tissue taken approximately 20 cm above the soil surface</tissue>
    </source>
</reference>
<evidence type="ECO:0000313" key="2">
    <source>
        <dbReference type="EMBL" id="JAE11356.1"/>
    </source>
</evidence>
<proteinExistence type="predicted"/>
<name>A0A0A9FMH8_ARUDO</name>
<feature type="compositionally biased region" description="Polar residues" evidence="1">
    <location>
        <begin position="1"/>
        <end position="13"/>
    </location>
</feature>
<protein>
    <submittedName>
        <fullName evidence="2">Uncharacterized protein</fullName>
    </submittedName>
</protein>
<evidence type="ECO:0000256" key="1">
    <source>
        <dbReference type="SAM" id="MobiDB-lite"/>
    </source>
</evidence>
<accession>A0A0A9FMH8</accession>
<organism evidence="2">
    <name type="scientific">Arundo donax</name>
    <name type="common">Giant reed</name>
    <name type="synonym">Donax arundinaceus</name>
    <dbReference type="NCBI Taxonomy" id="35708"/>
    <lineage>
        <taxon>Eukaryota</taxon>
        <taxon>Viridiplantae</taxon>
        <taxon>Streptophyta</taxon>
        <taxon>Embryophyta</taxon>
        <taxon>Tracheophyta</taxon>
        <taxon>Spermatophyta</taxon>
        <taxon>Magnoliopsida</taxon>
        <taxon>Liliopsida</taxon>
        <taxon>Poales</taxon>
        <taxon>Poaceae</taxon>
        <taxon>PACMAD clade</taxon>
        <taxon>Arundinoideae</taxon>
        <taxon>Arundineae</taxon>
        <taxon>Arundo</taxon>
    </lineage>
</organism>
<dbReference type="EMBL" id="GBRH01186540">
    <property type="protein sequence ID" value="JAE11356.1"/>
    <property type="molecule type" value="Transcribed_RNA"/>
</dbReference>
<dbReference type="AlphaFoldDB" id="A0A0A9FMH8"/>
<feature type="region of interest" description="Disordered" evidence="1">
    <location>
        <begin position="1"/>
        <end position="32"/>
    </location>
</feature>
<reference evidence="2" key="1">
    <citation type="submission" date="2014-09" db="EMBL/GenBank/DDBJ databases">
        <authorList>
            <person name="Magalhaes I.L.F."/>
            <person name="Oliveira U."/>
            <person name="Santos F.R."/>
            <person name="Vidigal T.H.D.A."/>
            <person name="Brescovit A.D."/>
            <person name="Santos A.J."/>
        </authorList>
    </citation>
    <scope>NUCLEOTIDE SEQUENCE</scope>
    <source>
        <tissue evidence="2">Shoot tissue taken approximately 20 cm above the soil surface</tissue>
    </source>
</reference>
<sequence length="60" mass="6693">MRLLNASFSTANTPRGKAGRLRQHISSGQSRNDLALNQKPALINKPYFIKFSIMSLLFTA</sequence>